<feature type="active site" description="Proton donor" evidence="6">
    <location>
        <position position="785"/>
    </location>
</feature>
<evidence type="ECO:0000256" key="3">
    <source>
        <dbReference type="ARBA" id="ARBA00022801"/>
    </source>
</evidence>
<dbReference type="InterPro" id="IPR041542">
    <property type="entry name" value="GH43_C2"/>
</dbReference>
<dbReference type="GO" id="GO:0008270">
    <property type="term" value="F:zinc ion binding"/>
    <property type="evidence" value="ECO:0007669"/>
    <property type="project" value="InterPro"/>
</dbReference>
<dbReference type="SUPFAM" id="SSF49899">
    <property type="entry name" value="Concanavalin A-like lectins/glucanases"/>
    <property type="match status" value="1"/>
</dbReference>
<proteinExistence type="inferred from homology"/>
<dbReference type="PANTHER" id="PTHR42812">
    <property type="entry name" value="BETA-XYLOSIDASE"/>
    <property type="match status" value="1"/>
</dbReference>
<dbReference type="CDD" id="cd00067">
    <property type="entry name" value="GAL4"/>
    <property type="match status" value="1"/>
</dbReference>
<name>A0A8H6JCL5_9PEZI</name>
<reference evidence="10" key="1">
    <citation type="journal article" date="2020" name="Phytopathology">
        <title>Genome Sequence Resources of Colletotrichum truncatum, C. plurivorum, C. musicola, and C. sojae: Four Species Pathogenic to Soybean (Glycine max).</title>
        <authorList>
            <person name="Rogerio F."/>
            <person name="Boufleur T.R."/>
            <person name="Ciampi-Guillardi M."/>
            <person name="Sukno S.A."/>
            <person name="Thon M.R."/>
            <person name="Massola Junior N.S."/>
            <person name="Baroncelli R."/>
        </authorList>
    </citation>
    <scope>NUCLEOTIDE SEQUENCE</scope>
    <source>
        <strain evidence="10">LFN00145</strain>
    </source>
</reference>
<evidence type="ECO:0000313" key="11">
    <source>
        <dbReference type="Proteomes" id="UP000654918"/>
    </source>
</evidence>
<comment type="caution">
    <text evidence="10">The sequence shown here is derived from an EMBL/GenBank/DDBJ whole genome shotgun (WGS) entry which is preliminary data.</text>
</comment>
<evidence type="ECO:0000256" key="5">
    <source>
        <dbReference type="ARBA" id="ARBA00023295"/>
    </source>
</evidence>
<dbReference type="InterPro" id="IPR013320">
    <property type="entry name" value="ConA-like_dom_sf"/>
</dbReference>
<dbReference type="Gene3D" id="2.60.120.200">
    <property type="match status" value="1"/>
</dbReference>
<feature type="region of interest" description="Disordered" evidence="8">
    <location>
        <begin position="44"/>
        <end position="65"/>
    </location>
</feature>
<dbReference type="Gene3D" id="2.115.10.20">
    <property type="entry name" value="Glycosyl hydrolase domain, family 43"/>
    <property type="match status" value="1"/>
</dbReference>
<dbReference type="SMART" id="SM00906">
    <property type="entry name" value="Fungal_trans"/>
    <property type="match status" value="1"/>
</dbReference>
<dbReference type="PROSITE" id="PS50048">
    <property type="entry name" value="ZN2_CY6_FUNGAL_2"/>
    <property type="match status" value="1"/>
</dbReference>
<dbReference type="Proteomes" id="UP000654918">
    <property type="component" value="Unassembled WGS sequence"/>
</dbReference>
<dbReference type="InterPro" id="IPR007219">
    <property type="entry name" value="XnlR_reg_dom"/>
</dbReference>
<dbReference type="SUPFAM" id="SSF57701">
    <property type="entry name" value="Zn2/Cys6 DNA-binding domain"/>
    <property type="match status" value="1"/>
</dbReference>
<sequence length="1115" mass="123550">MSKRACDGCRRRKVKCDAKSPTCSNCSMSELTCEYTVPAKKRGPPFKIDKLNDRSRDKSSKDKRVTRATVARQGAIERPLIEVAVDTGPVPVSEAANHVSHPVEQISKHTSSTFSEARDELLSAIGRFLLSTPLDEVLSHCIDLYMQWDFPLGPVVCEPMLRRTVPLVVTILKGESEITGVSGPNHPAPDLQTMRAFALVTAACAFVSSGLPATMFPAGNELAWPFLRASRETLRLYQDRDVELPDSSSIIVRYFHSNALHALGKTRVSWHVMGEALRLVQEMRLYDESSFAGLDWPEAHLRRNAFWHLYIGDKSASILNGVPISLHQICLDGPITTTFDPDLACDLMDPSRDAAFEDRLRVGFHLCFRLWYAASEMLVDLNVLSRLQQRRYGPDAALHPPGVDDSDLRTCVVQSYFDFMSILHECPDWIRDPPSAAADAPDDIAARFRSLCFYNQKANLFVTFHALRLVLVSRFAGQGLPDFLGLTSDPAMLALRKVEIASDLVDVVADLPFEALQANGEPCVEKLRQVGVALLEIMHSVRNEAIAARARTLFGTLLDILARLNSRTYINTTFPLAVDNAKMAETRTFSNPIVPGFAPDPSVVFVHGVFYLATSSFHVFPGIPIYASTDLQEWKHISNAINRKEQLSLARASTAVMPLDTGNVMVASAGLFAPTIRYHEGIFYIVCTNAIRGDGGRLSLDNFYVSTDDIWSGSWSDPIHFPFAGIDPSIFFDNDGKTYIQGCWMVDRLRQPSCTIKQLEIDIGTGEVLQEAREIWGGFARYDTEGPHVYKRDGWYYLLVAEGGTFEHHLLSIGRSRSIWGPYESCPANPIMTADRKPEEYIQNIGHGELFQGHNGTWWAAVLGVRSEEGGPPLGRETFLTGVDWPEGGWPVVQQPRMEFSRSLPGPVGGGEMKASPDGVGYVYIRDHDPERYDFRGKGEDKFYTLRPSAAGLSAQSITATFVGKRQRSLDASASVTLDLTGGPHSKPVKAGLALYKDGLRHVSLAYDFAAAQLVYDVTTTSKEKCQTASIPLDSRPKAISFRVSTSAKEYRFSYRVADTKEWVEAGSAQVADLVAREMTGPIFGIFAHTNDSETTGQQVTFTKFTLEGQKNLIW</sequence>
<dbReference type="PROSITE" id="PS00463">
    <property type="entry name" value="ZN2_CY6_FUNGAL_1"/>
    <property type="match status" value="1"/>
</dbReference>
<keyword evidence="3" id="KW-0378">Hydrolase</keyword>
<keyword evidence="11" id="KW-1185">Reference proteome</keyword>
<dbReference type="EMBL" id="WIGO01000497">
    <property type="protein sequence ID" value="KAF6810448.1"/>
    <property type="molecule type" value="Genomic_DNA"/>
</dbReference>
<evidence type="ECO:0000256" key="4">
    <source>
        <dbReference type="ARBA" id="ARBA00023242"/>
    </source>
</evidence>
<keyword evidence="4" id="KW-0539">Nucleus</keyword>
<dbReference type="Pfam" id="PF04616">
    <property type="entry name" value="Glyco_hydro_43"/>
    <property type="match status" value="1"/>
</dbReference>
<dbReference type="PANTHER" id="PTHR42812:SF12">
    <property type="entry name" value="BETA-XYLOSIDASE-RELATED"/>
    <property type="match status" value="1"/>
</dbReference>
<feature type="site" description="Important for catalytic activity, responsible for pKa modulation of the active site Glu and correct orientation of both the proton donor and substrate" evidence="7">
    <location>
        <position position="727"/>
    </location>
</feature>
<dbReference type="Gene3D" id="4.10.240.10">
    <property type="entry name" value="Zn(2)-C6 fungal-type DNA-binding domain"/>
    <property type="match status" value="1"/>
</dbReference>
<dbReference type="GO" id="GO:0004553">
    <property type="term" value="F:hydrolase activity, hydrolyzing O-glycosyl compounds"/>
    <property type="evidence" value="ECO:0007669"/>
    <property type="project" value="InterPro"/>
</dbReference>
<dbReference type="SUPFAM" id="SSF75005">
    <property type="entry name" value="Arabinanase/levansucrase/invertase"/>
    <property type="match status" value="1"/>
</dbReference>
<dbReference type="GO" id="GO:0006351">
    <property type="term" value="P:DNA-templated transcription"/>
    <property type="evidence" value="ECO:0007669"/>
    <property type="project" value="InterPro"/>
</dbReference>
<evidence type="ECO:0000256" key="8">
    <source>
        <dbReference type="SAM" id="MobiDB-lite"/>
    </source>
</evidence>
<dbReference type="GO" id="GO:0003677">
    <property type="term" value="F:DNA binding"/>
    <property type="evidence" value="ECO:0007669"/>
    <property type="project" value="InterPro"/>
</dbReference>
<dbReference type="SMART" id="SM00066">
    <property type="entry name" value="GAL4"/>
    <property type="match status" value="1"/>
</dbReference>
<organism evidence="10 11">
    <name type="scientific">Colletotrichum plurivorum</name>
    <dbReference type="NCBI Taxonomy" id="2175906"/>
    <lineage>
        <taxon>Eukaryota</taxon>
        <taxon>Fungi</taxon>
        <taxon>Dikarya</taxon>
        <taxon>Ascomycota</taxon>
        <taxon>Pezizomycotina</taxon>
        <taxon>Sordariomycetes</taxon>
        <taxon>Hypocreomycetidae</taxon>
        <taxon>Glomerellales</taxon>
        <taxon>Glomerellaceae</taxon>
        <taxon>Colletotrichum</taxon>
        <taxon>Colletotrichum orchidearum species complex</taxon>
    </lineage>
</organism>
<keyword evidence="5" id="KW-0326">Glycosidase</keyword>
<evidence type="ECO:0000259" key="9">
    <source>
        <dbReference type="PROSITE" id="PS50048"/>
    </source>
</evidence>
<dbReference type="Pfam" id="PF17851">
    <property type="entry name" value="GH43_C2"/>
    <property type="match status" value="1"/>
</dbReference>
<evidence type="ECO:0000256" key="7">
    <source>
        <dbReference type="PIRSR" id="PIRSR606710-2"/>
    </source>
</evidence>
<dbReference type="InterPro" id="IPR023296">
    <property type="entry name" value="Glyco_hydro_beta-prop_sf"/>
</dbReference>
<feature type="active site" description="Proton acceptor" evidence="6">
    <location>
        <position position="600"/>
    </location>
</feature>
<feature type="compositionally biased region" description="Basic and acidic residues" evidence="8">
    <location>
        <begin position="47"/>
        <end position="65"/>
    </location>
</feature>
<evidence type="ECO:0000256" key="2">
    <source>
        <dbReference type="ARBA" id="ARBA00022723"/>
    </source>
</evidence>
<gene>
    <name evidence="10" type="ORF">CPLU01_15300</name>
</gene>
<accession>A0A8H6JCL5</accession>
<dbReference type="InterPro" id="IPR001138">
    <property type="entry name" value="Zn2Cys6_DnaBD"/>
</dbReference>
<dbReference type="Pfam" id="PF00172">
    <property type="entry name" value="Zn_clus"/>
    <property type="match status" value="1"/>
</dbReference>
<dbReference type="Pfam" id="PF04082">
    <property type="entry name" value="Fungal_trans"/>
    <property type="match status" value="1"/>
</dbReference>
<dbReference type="InterPro" id="IPR006710">
    <property type="entry name" value="Glyco_hydro_43"/>
</dbReference>
<evidence type="ECO:0000313" key="10">
    <source>
        <dbReference type="EMBL" id="KAF6810448.1"/>
    </source>
</evidence>
<dbReference type="InterPro" id="IPR051795">
    <property type="entry name" value="Glycosyl_Hydrlase_43"/>
</dbReference>
<dbReference type="AlphaFoldDB" id="A0A8H6JCL5"/>
<dbReference type="GO" id="GO:0005975">
    <property type="term" value="P:carbohydrate metabolic process"/>
    <property type="evidence" value="ECO:0007669"/>
    <property type="project" value="InterPro"/>
</dbReference>
<comment type="similarity">
    <text evidence="1">Belongs to the glycosyl hydrolase 43 family.</text>
</comment>
<keyword evidence="2" id="KW-0479">Metal-binding</keyword>
<protein>
    <submittedName>
        <fullName evidence="10">Xylosidase</fullName>
    </submittedName>
</protein>
<evidence type="ECO:0000256" key="6">
    <source>
        <dbReference type="PIRSR" id="PIRSR606710-1"/>
    </source>
</evidence>
<dbReference type="InterPro" id="IPR036864">
    <property type="entry name" value="Zn2-C6_fun-type_DNA-bd_sf"/>
</dbReference>
<evidence type="ECO:0000256" key="1">
    <source>
        <dbReference type="ARBA" id="ARBA00009865"/>
    </source>
</evidence>
<dbReference type="CDD" id="cd12148">
    <property type="entry name" value="fungal_TF_MHR"/>
    <property type="match status" value="1"/>
</dbReference>
<dbReference type="CDD" id="cd18617">
    <property type="entry name" value="GH43_XynB-like"/>
    <property type="match status" value="1"/>
</dbReference>
<dbReference type="GO" id="GO:0000981">
    <property type="term" value="F:DNA-binding transcription factor activity, RNA polymerase II-specific"/>
    <property type="evidence" value="ECO:0007669"/>
    <property type="project" value="InterPro"/>
</dbReference>
<feature type="domain" description="Zn(2)-C6 fungal-type" evidence="9">
    <location>
        <begin position="5"/>
        <end position="35"/>
    </location>
</feature>